<dbReference type="EMBL" id="BA000001">
    <property type="protein sequence ID" value="BAA30968.1"/>
    <property type="molecule type" value="Genomic_DNA"/>
</dbReference>
<dbReference type="AlphaFoldDB" id="O59510"/>
<reference evidence="1 2" key="1">
    <citation type="journal article" date="1998" name="DNA Res.">
        <title>Complete sequence and gene organization of the genome of a hyper-thermophilic archaebacterium, Pyrococcus horikoshii OT3.</title>
        <authorList>
            <person name="Kawarabayasi Y."/>
            <person name="Sawada M."/>
            <person name="Horikawa H."/>
            <person name="Haikawa Y."/>
            <person name="Hino Y."/>
            <person name="Yamamoto S."/>
            <person name="Sekine M."/>
            <person name="Baba S."/>
            <person name="Kosugi H."/>
            <person name="Hosoyama A."/>
            <person name="Nagai Y."/>
            <person name="Sakai M."/>
            <person name="Ogura K."/>
            <person name="Otuka R."/>
            <person name="Nakazawa H."/>
            <person name="Takamiya M."/>
            <person name="Ohfuku Y."/>
            <person name="Funahashi T."/>
            <person name="Tanaka T."/>
            <person name="Kudoh Y."/>
            <person name="Yamazaki J."/>
            <person name="Kushida N."/>
            <person name="Oguchi A."/>
            <person name="Aoki K."/>
            <person name="Nakamura Y."/>
            <person name="Robb T.F."/>
            <person name="Horikoshi K."/>
            <person name="Masuchi Y."/>
            <person name="Shizuya H."/>
            <person name="Kikuchi H."/>
        </authorList>
    </citation>
    <scope>NUCLEOTIDE SEQUENCE [LARGE SCALE GENOMIC DNA]</scope>
    <source>
        <strain evidence="2">ATCC 700860 / DSM 12428 / JCM 9974 / NBRC 100139 / OT-3</strain>
    </source>
</reference>
<dbReference type="Proteomes" id="UP000000752">
    <property type="component" value="Chromosome"/>
</dbReference>
<keyword evidence="2" id="KW-1185">Reference proteome</keyword>
<gene>
    <name evidence="1" type="ordered locus">PH1847</name>
</gene>
<dbReference type="KEGG" id="pho:PH1847"/>
<evidence type="ECO:0000313" key="1">
    <source>
        <dbReference type="EMBL" id="BAA30968.1"/>
    </source>
</evidence>
<organism evidence="1 2">
    <name type="scientific">Pyrococcus horikoshii (strain ATCC 700860 / DSM 12428 / JCM 9974 / NBRC 100139 / OT-3)</name>
    <dbReference type="NCBI Taxonomy" id="70601"/>
    <lineage>
        <taxon>Archaea</taxon>
        <taxon>Methanobacteriati</taxon>
        <taxon>Methanobacteriota</taxon>
        <taxon>Thermococci</taxon>
        <taxon>Thermococcales</taxon>
        <taxon>Thermococcaceae</taxon>
        <taxon>Pyrococcus</taxon>
    </lineage>
</organism>
<accession>O59510</accession>
<protein>
    <submittedName>
        <fullName evidence="1">Uncharacterized protein</fullName>
    </submittedName>
</protein>
<sequence>MSPRPIIPKAPITNTTIPLSKFMRSTSNPKVIQNMGMYIPIYRRFKINLTMMLPRKNVILLIGAAKELSSVPAYNSSTILHTKPLINVTPKVNTMNPSMANVR</sequence>
<evidence type="ECO:0000313" key="2">
    <source>
        <dbReference type="Proteomes" id="UP000000752"/>
    </source>
</evidence>
<dbReference type="PIR" id="A71197">
    <property type="entry name" value="A71197"/>
</dbReference>
<dbReference type="EnsemblBacteria" id="BAA30968">
    <property type="protein sequence ID" value="BAA30968"/>
    <property type="gene ID" value="BAA30968"/>
</dbReference>
<proteinExistence type="predicted"/>
<name>O59510_PYRHO</name>